<dbReference type="InterPro" id="IPR008909">
    <property type="entry name" value="DALR_anticod-bd"/>
</dbReference>
<gene>
    <name evidence="11" type="ORF">P280DRAFT_545679</name>
</gene>
<evidence type="ECO:0000256" key="6">
    <source>
        <dbReference type="ARBA" id="ARBA00022917"/>
    </source>
</evidence>
<dbReference type="PANTHER" id="PTHR11956">
    <property type="entry name" value="ARGINYL-TRNA SYNTHETASE"/>
    <property type="match status" value="1"/>
</dbReference>
<keyword evidence="4 9" id="KW-0547">Nucleotide-binding</keyword>
<dbReference type="InterPro" id="IPR014729">
    <property type="entry name" value="Rossmann-like_a/b/a_fold"/>
</dbReference>
<evidence type="ECO:0000256" key="1">
    <source>
        <dbReference type="ARBA" id="ARBA00005594"/>
    </source>
</evidence>
<keyword evidence="11" id="KW-0808">Transferase</keyword>
<dbReference type="GO" id="GO:0006420">
    <property type="term" value="P:arginyl-tRNA aminoacylation"/>
    <property type="evidence" value="ECO:0007669"/>
    <property type="project" value="InterPro"/>
</dbReference>
<keyword evidence="12" id="KW-1185">Reference proteome</keyword>
<dbReference type="AlphaFoldDB" id="A0A6A6SFA7"/>
<evidence type="ECO:0000259" key="10">
    <source>
        <dbReference type="SMART" id="SM00836"/>
    </source>
</evidence>
<reference evidence="11" key="1">
    <citation type="journal article" date="2020" name="Stud. Mycol.">
        <title>101 Dothideomycetes genomes: a test case for predicting lifestyles and emergence of pathogens.</title>
        <authorList>
            <person name="Haridas S."/>
            <person name="Albert R."/>
            <person name="Binder M."/>
            <person name="Bloem J."/>
            <person name="Labutti K."/>
            <person name="Salamov A."/>
            <person name="Andreopoulos B."/>
            <person name="Baker S."/>
            <person name="Barry K."/>
            <person name="Bills G."/>
            <person name="Bluhm B."/>
            <person name="Cannon C."/>
            <person name="Castanera R."/>
            <person name="Culley D."/>
            <person name="Daum C."/>
            <person name="Ezra D."/>
            <person name="Gonzalez J."/>
            <person name="Henrissat B."/>
            <person name="Kuo A."/>
            <person name="Liang C."/>
            <person name="Lipzen A."/>
            <person name="Lutzoni F."/>
            <person name="Magnuson J."/>
            <person name="Mondo S."/>
            <person name="Nolan M."/>
            <person name="Ohm R."/>
            <person name="Pangilinan J."/>
            <person name="Park H.-J."/>
            <person name="Ramirez L."/>
            <person name="Alfaro M."/>
            <person name="Sun H."/>
            <person name="Tritt A."/>
            <person name="Yoshinaga Y."/>
            <person name="Zwiers L.-H."/>
            <person name="Turgeon B."/>
            <person name="Goodwin S."/>
            <person name="Spatafora J."/>
            <person name="Crous P."/>
            <person name="Grigoriev I."/>
        </authorList>
    </citation>
    <scope>NUCLEOTIDE SEQUENCE</scope>
    <source>
        <strain evidence="11">CBS 473.64</strain>
    </source>
</reference>
<dbReference type="GO" id="GO:0004814">
    <property type="term" value="F:arginine-tRNA ligase activity"/>
    <property type="evidence" value="ECO:0007669"/>
    <property type="project" value="UniProtKB-EC"/>
</dbReference>
<dbReference type="EMBL" id="MU006777">
    <property type="protein sequence ID" value="KAF2645757.1"/>
    <property type="molecule type" value="Genomic_DNA"/>
</dbReference>
<evidence type="ECO:0000256" key="3">
    <source>
        <dbReference type="ARBA" id="ARBA00022598"/>
    </source>
</evidence>
<protein>
    <recommendedName>
        <fullName evidence="2">arginine--tRNA ligase</fullName>
        <ecNumber evidence="2">6.1.1.19</ecNumber>
    </recommendedName>
</protein>
<evidence type="ECO:0000313" key="12">
    <source>
        <dbReference type="Proteomes" id="UP000799753"/>
    </source>
</evidence>
<dbReference type="Gene3D" id="3.40.50.620">
    <property type="entry name" value="HUPs"/>
    <property type="match status" value="1"/>
</dbReference>
<dbReference type="SUPFAM" id="SSF52374">
    <property type="entry name" value="Nucleotidylyl transferase"/>
    <property type="match status" value="1"/>
</dbReference>
<dbReference type="Gene3D" id="1.10.730.10">
    <property type="entry name" value="Isoleucyl-tRNA Synthetase, Domain 1"/>
    <property type="match status" value="1"/>
</dbReference>
<dbReference type="GO" id="GO:0016740">
    <property type="term" value="F:transferase activity"/>
    <property type="evidence" value="ECO:0007669"/>
    <property type="project" value="UniProtKB-KW"/>
</dbReference>
<dbReference type="SUPFAM" id="SSF55190">
    <property type="entry name" value="Arginyl-tRNA synthetase (ArgRS), N-terminal 'additional' domain"/>
    <property type="match status" value="1"/>
</dbReference>
<dbReference type="PRINTS" id="PR01038">
    <property type="entry name" value="TRNASYNTHARG"/>
</dbReference>
<organism evidence="11 12">
    <name type="scientific">Massarina eburnea CBS 473.64</name>
    <dbReference type="NCBI Taxonomy" id="1395130"/>
    <lineage>
        <taxon>Eukaryota</taxon>
        <taxon>Fungi</taxon>
        <taxon>Dikarya</taxon>
        <taxon>Ascomycota</taxon>
        <taxon>Pezizomycotina</taxon>
        <taxon>Dothideomycetes</taxon>
        <taxon>Pleosporomycetidae</taxon>
        <taxon>Pleosporales</taxon>
        <taxon>Massarineae</taxon>
        <taxon>Massarinaceae</taxon>
        <taxon>Massarina</taxon>
    </lineage>
</organism>
<dbReference type="InterPro" id="IPR009080">
    <property type="entry name" value="tRNAsynth_Ia_anticodon-bd"/>
</dbReference>
<dbReference type="GO" id="GO:0005739">
    <property type="term" value="C:mitochondrion"/>
    <property type="evidence" value="ECO:0007669"/>
    <property type="project" value="TreeGrafter"/>
</dbReference>
<dbReference type="InterPro" id="IPR035684">
    <property type="entry name" value="ArgRS_core"/>
</dbReference>
<proteinExistence type="inferred from homology"/>
<dbReference type="SMART" id="SM00836">
    <property type="entry name" value="DALR_1"/>
    <property type="match status" value="1"/>
</dbReference>
<dbReference type="InterPro" id="IPR001278">
    <property type="entry name" value="Arg-tRNA-ligase"/>
</dbReference>
<dbReference type="EC" id="6.1.1.19" evidence="2"/>
<evidence type="ECO:0000256" key="7">
    <source>
        <dbReference type="ARBA" id="ARBA00023146"/>
    </source>
</evidence>
<dbReference type="Proteomes" id="UP000799753">
    <property type="component" value="Unassembled WGS sequence"/>
</dbReference>
<accession>A0A6A6SFA7</accession>
<evidence type="ECO:0000256" key="4">
    <source>
        <dbReference type="ARBA" id="ARBA00022741"/>
    </source>
</evidence>
<evidence type="ECO:0000256" key="9">
    <source>
        <dbReference type="RuleBase" id="RU363038"/>
    </source>
</evidence>
<dbReference type="GO" id="GO:0005524">
    <property type="term" value="F:ATP binding"/>
    <property type="evidence" value="ECO:0007669"/>
    <property type="project" value="UniProtKB-KW"/>
</dbReference>
<keyword evidence="7 9" id="KW-0030">Aminoacyl-tRNA synthetase</keyword>
<keyword evidence="5 9" id="KW-0067">ATP-binding</keyword>
<dbReference type="Pfam" id="PF00750">
    <property type="entry name" value="tRNA-synt_1d"/>
    <property type="match status" value="1"/>
</dbReference>
<evidence type="ECO:0000256" key="5">
    <source>
        <dbReference type="ARBA" id="ARBA00022840"/>
    </source>
</evidence>
<evidence type="ECO:0000313" key="11">
    <source>
        <dbReference type="EMBL" id="KAF2645757.1"/>
    </source>
</evidence>
<name>A0A6A6SFA7_9PLEO</name>
<evidence type="ECO:0000256" key="8">
    <source>
        <dbReference type="ARBA" id="ARBA00049339"/>
    </source>
</evidence>
<dbReference type="Pfam" id="PF05746">
    <property type="entry name" value="DALR_1"/>
    <property type="match status" value="1"/>
</dbReference>
<dbReference type="OrthoDB" id="68056at2759"/>
<evidence type="ECO:0000256" key="2">
    <source>
        <dbReference type="ARBA" id="ARBA00012837"/>
    </source>
</evidence>
<dbReference type="InterPro" id="IPR036695">
    <property type="entry name" value="Arg-tRNA-synth_N_sf"/>
</dbReference>
<dbReference type="SUPFAM" id="SSF47323">
    <property type="entry name" value="Anticodon-binding domain of a subclass of class I aminoacyl-tRNA synthetases"/>
    <property type="match status" value="1"/>
</dbReference>
<comment type="similarity">
    <text evidence="1 9">Belongs to the class-I aminoacyl-tRNA synthetase family.</text>
</comment>
<keyword evidence="6 9" id="KW-0648">Protein biosynthesis</keyword>
<feature type="domain" description="DALR anticodon binding" evidence="10">
    <location>
        <begin position="519"/>
        <end position="657"/>
    </location>
</feature>
<dbReference type="PANTHER" id="PTHR11956:SF11">
    <property type="entry name" value="ARGININE--TRNA LIGASE, MITOCHONDRIAL-RELATED"/>
    <property type="match status" value="1"/>
</dbReference>
<dbReference type="Gene3D" id="3.30.1360.70">
    <property type="entry name" value="Arginyl tRNA synthetase N-terminal domain"/>
    <property type="match status" value="1"/>
</dbReference>
<keyword evidence="3 9" id="KW-0436">Ligase</keyword>
<sequence length="668" mass="74226">MATTTYSLAELETVFAGLSVETPIPQYSDSDVLHNPLDLCRSYLADLLCKVAECKPATAYRSIQWPNNIFGGDLTVTLPKLRPGVKPNEFALDLMNKFPNDHSLFLLPMLDGVHLRVFIVSETLSRLFLPYILDRKTTFGSHDTPSFDGLRKKLVVEFSSPNIASEFQGKHLRSTIIGAFVSKMHEALGWEVTKLNYLGDWGKPIALLKVGWDKFGNEDAYQANPVGHLLDVYHQIEELFQPEMVASRQARDEAARNGQDEGEAQLEIENRGVYAERNAASKELEDGDEEALAFWKRVREANIENYKDFYAELGVEFDEYTGESQIKPETMAEVEQLLKEKEICKESAGAWVIHMQDYGLKAGTAIIRDRTGATTYLLRDLAAIIERSRKFEFDKMIIVAANDNNMHFIHVHHILKAIGMEHLANKVQHLRFSEVSKMSEKLGKGYRPQAIISHCEEAIAAALQTDKEKAEMFGCPAESAKALGVSSLVTHELSTRTASTHSFDTCAMTSFKPGTGLDLQFWHAKLGEILAGHAVAKQLSDEDYEALADDNPANLLRILVQYPEVTHAAYQSLEPAAIVTYLASVTEQLAECLSENEEVIEDGVDPFEDGVGAEIIPKEDTANDEAIAPGFIALYEATRVVLENGMHLLGLVPYANVGAERSDTPIAE</sequence>
<dbReference type="GO" id="GO:0032543">
    <property type="term" value="P:mitochondrial translation"/>
    <property type="evidence" value="ECO:0007669"/>
    <property type="project" value="TreeGrafter"/>
</dbReference>
<comment type="catalytic activity">
    <reaction evidence="8">
        <text>tRNA(Arg) + L-arginine + ATP = L-arginyl-tRNA(Arg) + AMP + diphosphate</text>
        <dbReference type="Rhea" id="RHEA:20301"/>
        <dbReference type="Rhea" id="RHEA-COMP:9658"/>
        <dbReference type="Rhea" id="RHEA-COMP:9673"/>
        <dbReference type="ChEBI" id="CHEBI:30616"/>
        <dbReference type="ChEBI" id="CHEBI:32682"/>
        <dbReference type="ChEBI" id="CHEBI:33019"/>
        <dbReference type="ChEBI" id="CHEBI:78442"/>
        <dbReference type="ChEBI" id="CHEBI:78513"/>
        <dbReference type="ChEBI" id="CHEBI:456215"/>
        <dbReference type="EC" id="6.1.1.19"/>
    </reaction>
</comment>